<organism evidence="2 3">
    <name type="scientific">Hymenobacter gummosus</name>
    <dbReference type="NCBI Taxonomy" id="1776032"/>
    <lineage>
        <taxon>Bacteria</taxon>
        <taxon>Pseudomonadati</taxon>
        <taxon>Bacteroidota</taxon>
        <taxon>Cytophagia</taxon>
        <taxon>Cytophagales</taxon>
        <taxon>Hymenobacteraceae</taxon>
        <taxon>Hymenobacter</taxon>
    </lineage>
</organism>
<dbReference type="EMBL" id="RXOF01000016">
    <property type="protein sequence ID" value="RTQ46292.1"/>
    <property type="molecule type" value="Genomic_DNA"/>
</dbReference>
<dbReference type="RefSeq" id="WP_126695456.1">
    <property type="nucleotide sequence ID" value="NZ_RXOF01000016.1"/>
</dbReference>
<name>A0A3S0K256_9BACT</name>
<keyword evidence="1" id="KW-0472">Membrane</keyword>
<reference evidence="2 3" key="1">
    <citation type="submission" date="2018-12" db="EMBL/GenBank/DDBJ databases">
        <title>Hymenobacter gummosus sp. nov., isolated from a spring.</title>
        <authorList>
            <person name="Nie L."/>
        </authorList>
    </citation>
    <scope>NUCLEOTIDE SEQUENCE [LARGE SCALE GENOMIC DNA]</scope>
    <source>
        <strain evidence="2 3">KCTC 52166</strain>
    </source>
</reference>
<feature type="transmembrane region" description="Helical" evidence="1">
    <location>
        <begin position="7"/>
        <end position="27"/>
    </location>
</feature>
<dbReference type="AlphaFoldDB" id="A0A3S0K256"/>
<comment type="caution">
    <text evidence="2">The sequence shown here is derived from an EMBL/GenBank/DDBJ whole genome shotgun (WGS) entry which is preliminary data.</text>
</comment>
<sequence>MYPLLRFRNLLFLLLSGLIIIGLGAFFKVSRLHPVWADGSLLVGMVCVLLAKVLLLVQSVRWALRVNRRLAEA</sequence>
<accession>A0A3S0K256</accession>
<evidence type="ECO:0000313" key="2">
    <source>
        <dbReference type="EMBL" id="RTQ46292.1"/>
    </source>
</evidence>
<feature type="transmembrane region" description="Helical" evidence="1">
    <location>
        <begin position="39"/>
        <end position="60"/>
    </location>
</feature>
<evidence type="ECO:0000313" key="3">
    <source>
        <dbReference type="Proteomes" id="UP000282184"/>
    </source>
</evidence>
<evidence type="ECO:0000256" key="1">
    <source>
        <dbReference type="SAM" id="Phobius"/>
    </source>
</evidence>
<dbReference type="Proteomes" id="UP000282184">
    <property type="component" value="Unassembled WGS sequence"/>
</dbReference>
<keyword evidence="3" id="KW-1185">Reference proteome</keyword>
<gene>
    <name evidence="2" type="ORF">EJV47_22465</name>
</gene>
<keyword evidence="1" id="KW-0812">Transmembrane</keyword>
<proteinExistence type="predicted"/>
<protein>
    <submittedName>
        <fullName evidence="2">Uncharacterized protein</fullName>
    </submittedName>
</protein>
<keyword evidence="1" id="KW-1133">Transmembrane helix</keyword>